<protein>
    <submittedName>
        <fullName evidence="2">Uncharacterized protein</fullName>
    </submittedName>
</protein>
<feature type="transmembrane region" description="Helical" evidence="1">
    <location>
        <begin position="120"/>
        <end position="139"/>
    </location>
</feature>
<evidence type="ECO:0000313" key="3">
    <source>
        <dbReference type="Proteomes" id="UP000053370"/>
    </source>
</evidence>
<proteinExistence type="predicted"/>
<evidence type="ECO:0000313" key="2">
    <source>
        <dbReference type="EMBL" id="GAP41318.1"/>
    </source>
</evidence>
<keyword evidence="1" id="KW-1133">Transmembrane helix</keyword>
<feature type="transmembrane region" description="Helical" evidence="1">
    <location>
        <begin position="171"/>
        <end position="187"/>
    </location>
</feature>
<feature type="transmembrane region" description="Helical" evidence="1">
    <location>
        <begin position="264"/>
        <end position="285"/>
    </location>
</feature>
<dbReference type="EMBL" id="DF968181">
    <property type="protein sequence ID" value="GAP41318.1"/>
    <property type="molecule type" value="Genomic_DNA"/>
</dbReference>
<dbReference type="STRING" id="1678840.ATC1_131303"/>
<organism evidence="2">
    <name type="scientific">Flexilinea flocculi</name>
    <dbReference type="NCBI Taxonomy" id="1678840"/>
    <lineage>
        <taxon>Bacteria</taxon>
        <taxon>Bacillati</taxon>
        <taxon>Chloroflexota</taxon>
        <taxon>Anaerolineae</taxon>
        <taxon>Anaerolineales</taxon>
        <taxon>Anaerolineaceae</taxon>
        <taxon>Flexilinea</taxon>
    </lineage>
</organism>
<gene>
    <name evidence="2" type="ORF">ATC1_131303</name>
</gene>
<feature type="transmembrane region" description="Helical" evidence="1">
    <location>
        <begin position="20"/>
        <end position="41"/>
    </location>
</feature>
<feature type="transmembrane region" description="Helical" evidence="1">
    <location>
        <begin position="340"/>
        <end position="362"/>
    </location>
</feature>
<feature type="transmembrane region" description="Helical" evidence="1">
    <location>
        <begin position="220"/>
        <end position="237"/>
    </location>
</feature>
<feature type="transmembrane region" description="Helical" evidence="1">
    <location>
        <begin position="87"/>
        <end position="108"/>
    </location>
</feature>
<feature type="transmembrane region" description="Helical" evidence="1">
    <location>
        <begin position="374"/>
        <end position="393"/>
    </location>
</feature>
<reference evidence="2" key="1">
    <citation type="journal article" date="2015" name="Genome Announc.">
        <title>Draft Genome Sequence of Anaerolineae Strain TC1, a Novel Isolate from a Methanogenic Wastewater Treatment System.</title>
        <authorList>
            <person name="Matsuura N."/>
            <person name="Tourlousse D.M."/>
            <person name="Sun L."/>
            <person name="Toyonaga M."/>
            <person name="Kuroda K."/>
            <person name="Ohashi A."/>
            <person name="Cruz R."/>
            <person name="Yamaguchi T."/>
            <person name="Sekiguchi Y."/>
        </authorList>
    </citation>
    <scope>NUCLEOTIDE SEQUENCE [LARGE SCALE GENOMIC DNA]</scope>
    <source>
        <strain evidence="2">TC1</strain>
    </source>
</reference>
<dbReference type="AlphaFoldDB" id="A0A0S7BWJ9"/>
<feature type="transmembrane region" description="Helical" evidence="1">
    <location>
        <begin position="145"/>
        <end position="162"/>
    </location>
</feature>
<name>A0A0S7BWJ9_9CHLR</name>
<keyword evidence="3" id="KW-1185">Reference proteome</keyword>
<feature type="transmembrane region" description="Helical" evidence="1">
    <location>
        <begin position="297"/>
        <end position="320"/>
    </location>
</feature>
<sequence length="678" mass="79530">MKFPVSPTYKARFLERKGYLYIYFATICLIIHGIFIFYHGFFWDDWSQLFLRIKFGDSAYWEYFLADRPTSGWTAYFFNRLFLNSPILWHIFILFLKYLSGLLSFKLLECLWPENRWQNFIIISLFFVCPLFSQSYISVAYTQHYLNYILFLLSVICLVAFLKHNQPSKKVLFGFLSILFMILQLSITEYFSFLEWIKFPVIFIIYKSKNLPIKTVIKKTLTLFTPVFLIFVLYSIFRLNFAKIFPILEADQPVLLQKFASEPFQALISLIKNLILDFSYIFFNFIGKVISIDLNHFFRSFHVLIAILLMVLFFIMYSFLSNVLKNESENPDTKSEIEMLIFAILWIILSILPFWTIGENYVNAEDPPHADRHFFASVFGAVILFSWIIRFFIQSGKKYVVAVCILSSLFASQFFEENDMAKWQTEKQSDVYWQMFYRMPSLSNNTAIVDDTVIFPFQGNFSTSSALNILYSNPINENGTVPIWVFDAGKIRYEQHAGFHTTKRNFQFIAPTQQMIFIDYDNQFANCIWIFSPEDIDHPHVSETQKTWIAHSAISRIGFDSQAVPSKNIFGSPKQNWCSLYQKASLYRQFGKWDQLNKLTQIALENGFSPSAVSSNSPFEWWPFVEGLIRNGSLQIAEDLSIEAIQTDPAYKDFYCTRWNQLLEDSAIMYNTNEICGN</sequence>
<keyword evidence="1" id="KW-0812">Transmembrane</keyword>
<keyword evidence="1" id="KW-0472">Membrane</keyword>
<evidence type="ECO:0000256" key="1">
    <source>
        <dbReference type="SAM" id="Phobius"/>
    </source>
</evidence>
<accession>A0A0S7BWJ9</accession>
<dbReference type="Proteomes" id="UP000053370">
    <property type="component" value="Unassembled WGS sequence"/>
</dbReference>